<dbReference type="AlphaFoldDB" id="A0A7X8H122"/>
<proteinExistence type="predicted"/>
<accession>A0A7X8H122</accession>
<dbReference type="RefSeq" id="WP_276649817.1">
    <property type="nucleotide sequence ID" value="NZ_JAAYSM010000388.1"/>
</dbReference>
<dbReference type="EMBL" id="JAAYSM010000388">
    <property type="protein sequence ID" value="NLJ19333.1"/>
    <property type="molecule type" value="Genomic_DNA"/>
</dbReference>
<evidence type="ECO:0000313" key="2">
    <source>
        <dbReference type="Proteomes" id="UP000541058"/>
    </source>
</evidence>
<protein>
    <submittedName>
        <fullName evidence="1">Uncharacterized protein</fullName>
    </submittedName>
</protein>
<sequence>MFYASNRELKSIENVIFSNPRSSFEIFKSNICHLVKDMETKNFISFVEENDTILKLVRMNRIAEALYILAMLDYLSRINSLPISDKYDSLRSIKFDSPLFPSSIKFLSTLDSSDFLLKKATEESIPEFSRHNIIECEIDNVF</sequence>
<dbReference type="Proteomes" id="UP000541058">
    <property type="component" value="Unassembled WGS sequence"/>
</dbReference>
<gene>
    <name evidence="1" type="ORF">GX355_10805</name>
</gene>
<comment type="caution">
    <text evidence="1">The sequence shown here is derived from an EMBL/GenBank/DDBJ whole genome shotgun (WGS) entry which is preliminary data.</text>
</comment>
<evidence type="ECO:0000313" key="1">
    <source>
        <dbReference type="EMBL" id="NLJ19333.1"/>
    </source>
</evidence>
<name>A0A7X8H122_9LACT</name>
<organism evidence="1 2">
    <name type="scientific">Globicatella sulfidifaciens</name>
    <dbReference type="NCBI Taxonomy" id="136093"/>
    <lineage>
        <taxon>Bacteria</taxon>
        <taxon>Bacillati</taxon>
        <taxon>Bacillota</taxon>
        <taxon>Bacilli</taxon>
        <taxon>Lactobacillales</taxon>
        <taxon>Aerococcaceae</taxon>
        <taxon>Globicatella</taxon>
    </lineage>
</organism>
<reference evidence="1 2" key="1">
    <citation type="journal article" date="2020" name="Biotechnol. Biofuels">
        <title>New insights from the biogas microbiome by comprehensive genome-resolved metagenomics of nearly 1600 species originating from multiple anaerobic digesters.</title>
        <authorList>
            <person name="Campanaro S."/>
            <person name="Treu L."/>
            <person name="Rodriguez-R L.M."/>
            <person name="Kovalovszki A."/>
            <person name="Ziels R.M."/>
            <person name="Maus I."/>
            <person name="Zhu X."/>
            <person name="Kougias P.G."/>
            <person name="Basile A."/>
            <person name="Luo G."/>
            <person name="Schluter A."/>
            <person name="Konstantinidis K.T."/>
            <person name="Angelidaki I."/>
        </authorList>
    </citation>
    <scope>NUCLEOTIDE SEQUENCE [LARGE SCALE GENOMIC DNA]</scope>
    <source>
        <strain evidence="1">AS23ysBPME_34</strain>
    </source>
</reference>